<protein>
    <submittedName>
        <fullName evidence="1">Uncharacterized protein</fullName>
    </submittedName>
</protein>
<accession>A0ACC2G1H4</accession>
<sequence>MRSRSVPPISIALVGQAWPCYILTCEVPDLCLASPMQRRLLLYSLASLVKGCIKQYVYTSQKLKSMQHKHNLQGGVELGCHCQQTRM</sequence>
<comment type="caution">
    <text evidence="1">The sequence shown here is derived from an EMBL/GenBank/DDBJ whole genome shotgun (WGS) entry which is preliminary data.</text>
</comment>
<gene>
    <name evidence="1" type="ORF">DPEC_G00229310</name>
</gene>
<name>A0ACC2G1H4_DALPE</name>
<organism evidence="1 2">
    <name type="scientific">Dallia pectoralis</name>
    <name type="common">Alaska blackfish</name>
    <dbReference type="NCBI Taxonomy" id="75939"/>
    <lineage>
        <taxon>Eukaryota</taxon>
        <taxon>Metazoa</taxon>
        <taxon>Chordata</taxon>
        <taxon>Craniata</taxon>
        <taxon>Vertebrata</taxon>
        <taxon>Euteleostomi</taxon>
        <taxon>Actinopterygii</taxon>
        <taxon>Neopterygii</taxon>
        <taxon>Teleostei</taxon>
        <taxon>Protacanthopterygii</taxon>
        <taxon>Esociformes</taxon>
        <taxon>Umbridae</taxon>
        <taxon>Dallia</taxon>
    </lineage>
</organism>
<evidence type="ECO:0000313" key="1">
    <source>
        <dbReference type="EMBL" id="KAJ7997466.1"/>
    </source>
</evidence>
<proteinExistence type="predicted"/>
<dbReference type="Proteomes" id="UP001157502">
    <property type="component" value="Chromosome 19"/>
</dbReference>
<evidence type="ECO:0000313" key="2">
    <source>
        <dbReference type="Proteomes" id="UP001157502"/>
    </source>
</evidence>
<dbReference type="EMBL" id="CM055746">
    <property type="protein sequence ID" value="KAJ7997466.1"/>
    <property type="molecule type" value="Genomic_DNA"/>
</dbReference>
<keyword evidence="2" id="KW-1185">Reference proteome</keyword>
<reference evidence="1" key="1">
    <citation type="submission" date="2021-05" db="EMBL/GenBank/DDBJ databases">
        <authorList>
            <person name="Pan Q."/>
            <person name="Jouanno E."/>
            <person name="Zahm M."/>
            <person name="Klopp C."/>
            <person name="Cabau C."/>
            <person name="Louis A."/>
            <person name="Berthelot C."/>
            <person name="Parey E."/>
            <person name="Roest Crollius H."/>
            <person name="Montfort J."/>
            <person name="Robinson-Rechavi M."/>
            <person name="Bouchez O."/>
            <person name="Lampietro C."/>
            <person name="Lopez Roques C."/>
            <person name="Donnadieu C."/>
            <person name="Postlethwait J."/>
            <person name="Bobe J."/>
            <person name="Dillon D."/>
            <person name="Chandos A."/>
            <person name="von Hippel F."/>
            <person name="Guiguen Y."/>
        </authorList>
    </citation>
    <scope>NUCLEOTIDE SEQUENCE</scope>
    <source>
        <strain evidence="1">YG-Jan2019</strain>
    </source>
</reference>